<gene>
    <name evidence="5" type="ORF">QBC34DRAFT_412670</name>
</gene>
<evidence type="ECO:0000259" key="3">
    <source>
        <dbReference type="Pfam" id="PF22939"/>
    </source>
</evidence>
<evidence type="ECO:0000256" key="1">
    <source>
        <dbReference type="ARBA" id="ARBA00022737"/>
    </source>
</evidence>
<evidence type="ECO:0000256" key="2">
    <source>
        <dbReference type="SAM" id="MobiDB-lite"/>
    </source>
</evidence>
<feature type="compositionally biased region" description="Basic residues" evidence="2">
    <location>
        <begin position="1"/>
        <end position="14"/>
    </location>
</feature>
<dbReference type="Gene3D" id="2.130.10.10">
    <property type="entry name" value="YVTN repeat-like/Quinoprotein amine dehydrogenase"/>
    <property type="match status" value="3"/>
</dbReference>
<dbReference type="InterPro" id="IPR011047">
    <property type="entry name" value="Quinoprotein_ADH-like_sf"/>
</dbReference>
<evidence type="ECO:0000313" key="5">
    <source>
        <dbReference type="EMBL" id="KAK4445791.1"/>
    </source>
</evidence>
<dbReference type="PANTHER" id="PTHR10039">
    <property type="entry name" value="AMELOGENIN"/>
    <property type="match status" value="1"/>
</dbReference>
<dbReference type="InterPro" id="IPR036322">
    <property type="entry name" value="WD40_repeat_dom_sf"/>
</dbReference>
<dbReference type="Pfam" id="PF24883">
    <property type="entry name" value="NPHP3_N"/>
    <property type="match status" value="1"/>
</dbReference>
<evidence type="ECO:0008006" key="7">
    <source>
        <dbReference type="Google" id="ProtNLM"/>
    </source>
</evidence>
<organism evidence="5 6">
    <name type="scientific">Podospora aff. communis PSN243</name>
    <dbReference type="NCBI Taxonomy" id="3040156"/>
    <lineage>
        <taxon>Eukaryota</taxon>
        <taxon>Fungi</taxon>
        <taxon>Dikarya</taxon>
        <taxon>Ascomycota</taxon>
        <taxon>Pezizomycotina</taxon>
        <taxon>Sordariomycetes</taxon>
        <taxon>Sordariomycetidae</taxon>
        <taxon>Sordariales</taxon>
        <taxon>Podosporaceae</taxon>
        <taxon>Podospora</taxon>
    </lineage>
</organism>
<dbReference type="Pfam" id="PF22939">
    <property type="entry name" value="WHD_GPIID"/>
    <property type="match status" value="1"/>
</dbReference>
<feature type="region of interest" description="Disordered" evidence="2">
    <location>
        <begin position="1575"/>
        <end position="1601"/>
    </location>
</feature>
<keyword evidence="6" id="KW-1185">Reference proteome</keyword>
<reference evidence="5" key="2">
    <citation type="submission" date="2023-05" db="EMBL/GenBank/DDBJ databases">
        <authorList>
            <consortium name="Lawrence Berkeley National Laboratory"/>
            <person name="Steindorff A."/>
            <person name="Hensen N."/>
            <person name="Bonometti L."/>
            <person name="Westerberg I."/>
            <person name="Brannstrom I.O."/>
            <person name="Guillou S."/>
            <person name="Cros-Aarteil S."/>
            <person name="Calhoun S."/>
            <person name="Haridas S."/>
            <person name="Kuo A."/>
            <person name="Mondo S."/>
            <person name="Pangilinan J."/>
            <person name="Riley R."/>
            <person name="Labutti K."/>
            <person name="Andreopoulos B."/>
            <person name="Lipzen A."/>
            <person name="Chen C."/>
            <person name="Yanf M."/>
            <person name="Daum C."/>
            <person name="Ng V."/>
            <person name="Clum A."/>
            <person name="Ohm R."/>
            <person name="Martin F."/>
            <person name="Silar P."/>
            <person name="Natvig D."/>
            <person name="Lalanne C."/>
            <person name="Gautier V."/>
            <person name="Ament-Velasquez S.L."/>
            <person name="Kruys A."/>
            <person name="Hutchinson M.I."/>
            <person name="Powell A.J."/>
            <person name="Barry K."/>
            <person name="Miller A.N."/>
            <person name="Grigoriev I.V."/>
            <person name="Debuchy R."/>
            <person name="Gladieux P."/>
            <person name="Thoren M.H."/>
            <person name="Johannesson H."/>
        </authorList>
    </citation>
    <scope>NUCLEOTIDE SEQUENCE</scope>
    <source>
        <strain evidence="5">PSN243</strain>
    </source>
</reference>
<feature type="compositionally biased region" description="Low complexity" evidence="2">
    <location>
        <begin position="1576"/>
        <end position="1601"/>
    </location>
</feature>
<dbReference type="EMBL" id="MU865962">
    <property type="protein sequence ID" value="KAK4445791.1"/>
    <property type="molecule type" value="Genomic_DNA"/>
</dbReference>
<dbReference type="SUPFAM" id="SSF50998">
    <property type="entry name" value="Quinoprotein alcohol dehydrogenase-like"/>
    <property type="match status" value="1"/>
</dbReference>
<evidence type="ECO:0000259" key="4">
    <source>
        <dbReference type="Pfam" id="PF24883"/>
    </source>
</evidence>
<dbReference type="PANTHER" id="PTHR10039:SF16">
    <property type="entry name" value="GPI INOSITOL-DEACYLASE"/>
    <property type="match status" value="1"/>
</dbReference>
<dbReference type="InterPro" id="IPR054471">
    <property type="entry name" value="GPIID_WHD"/>
</dbReference>
<dbReference type="Gene3D" id="3.40.50.300">
    <property type="entry name" value="P-loop containing nucleotide triphosphate hydrolases"/>
    <property type="match status" value="1"/>
</dbReference>
<feature type="compositionally biased region" description="Low complexity" evidence="2">
    <location>
        <begin position="36"/>
        <end position="65"/>
    </location>
</feature>
<dbReference type="Gene3D" id="3.40.50.1820">
    <property type="entry name" value="alpha/beta hydrolase"/>
    <property type="match status" value="1"/>
</dbReference>
<reference evidence="5" key="1">
    <citation type="journal article" date="2023" name="Mol. Phylogenet. Evol.">
        <title>Genome-scale phylogeny and comparative genomics of the fungal order Sordariales.</title>
        <authorList>
            <person name="Hensen N."/>
            <person name="Bonometti L."/>
            <person name="Westerberg I."/>
            <person name="Brannstrom I.O."/>
            <person name="Guillou S."/>
            <person name="Cros-Aarteil S."/>
            <person name="Calhoun S."/>
            <person name="Haridas S."/>
            <person name="Kuo A."/>
            <person name="Mondo S."/>
            <person name="Pangilinan J."/>
            <person name="Riley R."/>
            <person name="LaButti K."/>
            <person name="Andreopoulos B."/>
            <person name="Lipzen A."/>
            <person name="Chen C."/>
            <person name="Yan M."/>
            <person name="Daum C."/>
            <person name="Ng V."/>
            <person name="Clum A."/>
            <person name="Steindorff A."/>
            <person name="Ohm R.A."/>
            <person name="Martin F."/>
            <person name="Silar P."/>
            <person name="Natvig D.O."/>
            <person name="Lalanne C."/>
            <person name="Gautier V."/>
            <person name="Ament-Velasquez S.L."/>
            <person name="Kruys A."/>
            <person name="Hutchinson M.I."/>
            <person name="Powell A.J."/>
            <person name="Barry K."/>
            <person name="Miller A.N."/>
            <person name="Grigoriev I.V."/>
            <person name="Debuchy R."/>
            <person name="Gladieux P."/>
            <person name="Hiltunen Thoren M."/>
            <person name="Johannesson H."/>
        </authorList>
    </citation>
    <scope>NUCLEOTIDE SEQUENCE</scope>
    <source>
        <strain evidence="5">PSN243</strain>
    </source>
</reference>
<dbReference type="SMART" id="SM00320">
    <property type="entry name" value="WD40"/>
    <property type="match status" value="5"/>
</dbReference>
<dbReference type="InterPro" id="IPR015943">
    <property type="entry name" value="WD40/YVTN_repeat-like_dom_sf"/>
</dbReference>
<proteinExistence type="predicted"/>
<protein>
    <recommendedName>
        <fullName evidence="7">NACHT domain-containing protein</fullName>
    </recommendedName>
</protein>
<dbReference type="InterPro" id="IPR027417">
    <property type="entry name" value="P-loop_NTPase"/>
</dbReference>
<dbReference type="InterPro" id="IPR056884">
    <property type="entry name" value="NPHP3-like_N"/>
</dbReference>
<name>A0AAV9GF55_9PEZI</name>
<dbReference type="SUPFAM" id="SSF50978">
    <property type="entry name" value="WD40 repeat-like"/>
    <property type="match status" value="1"/>
</dbReference>
<dbReference type="SUPFAM" id="SSF53474">
    <property type="entry name" value="alpha/beta-Hydrolases"/>
    <property type="match status" value="1"/>
</dbReference>
<sequence length="1704" mass="188558">MISAKLRKRFGLKKKAAEDHAPPDVSQTPRGRDDAATTPALEPTPTSRSTFPSLLPTPTNPSSRLRSSKSPAPRNVLGLHIVYTPPGPVKANIVFIHGLGGTSHATWSKNRDADLFWPRVFLPQERDINSARILTFGYNAEVKGRSSSNVKSVLDFAKDLLYDLKYSKDENTEDLNIGSVPLVFVAHSMGGLIVKEAYMQGQFDPEYERIVKAVSAILFMSTPHRGTDLAETLNRILQVSFVSAPRQYIDDLVKNSSTVQKINEQFRHLAPRLSIVSFYETQPTSMGPAGPRIMVLEKDSSVLGYPGEVSKPLDADHHTVCKFDGTDDPNYITVRNYLKSHMSKLFARQSSRASTGSGTPLETRDLETFFAITDPSDTDYIFFRDRWTPGTCEWVLHRPEFVRWLDPTTAGPQLLWFQGLGGSGKSILASFIVNHLVQEGSCCQYVFVRFSDQGKRSLGWILRSLAFQMAQSLPAFRSALGSVSRGFKLRGADPRTIWQRVFKAALLRIDFAEPLYWVIDGLDECDDSRQAVKLLGDLLQTASPIRIVILSRRSSDIDAELKKVPSRWEVASREGHCDDFRIFIDQELEWADIPEFKDKITQQLLETAQGNFLWLRLTVDRINRCHTEEDVARALKELPPGMEDLFDRVAQSISDQDDTNRTLTTSLLSWATCSIRPLTVLDLSQALNPDAPRVLNLQRSILELCGGFLVVDNGGTVDMIHRTAREYLLNPKGRPFGIDKRASHEKIFLRCLTFLSMPGLRARIGQGEDPGFLSYAASFWTAHLQACNNASQDVATSVVKFLRSPSVLTWIQAVSQAGNLHFLIHASTHLSSFAVRLSRVNADKMPLDHHVTDQELIKSWATDLSKIVGKFGSQLLRSPDSIYRSIPPFCPADSAIYKQFNNRDTRNIVVTGSTTTSWDDGVARLSFGNDYQASAILAEGSWILISAIKDNATTVFVYRADTFQEVRRIEHGERVRMIQINRLGTLLISCGYSTTRVWDLTTGICLARATNPSGRPRPQSISFVRDDTCVLISSEDRRVWLLSISGEDSLFEELIKIMDRNLGGGLVNSPVCSAISSDGNIVALGYRKSPLSVWEVGGSKCLAHCPELERIQAIMWHPFSGEILGMHTGGVVFKWEPDSNHLIKVAIGASSMAISPKGNLLATGDSRGNISLLLTSDLGLVYRAVCEDPVLGITFSVDGLRLYDVRHSYGNIWEPSVLIKLSEPASQGDTGSESDTLSPQLSLSETLYNRVDPVTALSAQPDGRLFCTGSEEGVAAIHSVGHTRVLELKRSSTFMSIEQLAWNDDGTLVCAADLSRTISVHRINPTPKTGEDWKAETLIDVALRDLDGNIDQLIFQPMGDLLLVGNNQTAIVVSIKKKEVVLTQNISSVDRKWINHPFSNDHLILLSASTADIYTWGTLEKISCVPIVVSPEEHAMESHSRRKESNSIETEVPNVSVQKLLLCPSRHFMLMQLSLQMHIDDQPQSLVRFLDISPLNSPSPNNMAGLSQDMTDLDLDSEPPFIAVVKLPEELLDCMCQPLSFVAARGSGPEMLLFLDCDSSIRSWRFRRQLKSQRISQSTPSLSRTLSSSTKSPSDSSITSPASPFAFGYDSSRSTPGSPKAEVPRKSITYLPASTNSLLSDSSSRRSTVSVAGFAQPQTVSHYCLPSDWVSPDCVKLLHTLSDGTLLCPHNGQVSIVKCRSLSG</sequence>
<keyword evidence="1" id="KW-0677">Repeat</keyword>
<dbReference type="Proteomes" id="UP001321760">
    <property type="component" value="Unassembled WGS sequence"/>
</dbReference>
<feature type="region of interest" description="Disordered" evidence="2">
    <location>
        <begin position="1"/>
        <end position="71"/>
    </location>
</feature>
<evidence type="ECO:0000313" key="6">
    <source>
        <dbReference type="Proteomes" id="UP001321760"/>
    </source>
</evidence>
<comment type="caution">
    <text evidence="5">The sequence shown here is derived from an EMBL/GenBank/DDBJ whole genome shotgun (WGS) entry which is preliminary data.</text>
</comment>
<accession>A0AAV9GF55</accession>
<dbReference type="SUPFAM" id="SSF52540">
    <property type="entry name" value="P-loop containing nucleoside triphosphate hydrolases"/>
    <property type="match status" value="1"/>
</dbReference>
<dbReference type="InterPro" id="IPR029058">
    <property type="entry name" value="AB_hydrolase_fold"/>
</dbReference>
<feature type="domain" description="Nephrocystin 3-like N-terminal" evidence="4">
    <location>
        <begin position="390"/>
        <end position="552"/>
    </location>
</feature>
<dbReference type="InterPro" id="IPR001680">
    <property type="entry name" value="WD40_rpt"/>
</dbReference>
<feature type="domain" description="GPI inositol-deacylase winged helix" evidence="3">
    <location>
        <begin position="661"/>
        <end position="730"/>
    </location>
</feature>